<comment type="similarity">
    <text evidence="6">Belongs to the NFYC/HAP5 subunit family.</text>
</comment>
<dbReference type="SUPFAM" id="SSF47113">
    <property type="entry name" value="Histone-fold"/>
    <property type="match status" value="1"/>
</dbReference>
<dbReference type="Proteomes" id="UP000270296">
    <property type="component" value="Unassembled WGS sequence"/>
</dbReference>
<keyword evidence="5" id="KW-0539">Nucleus</keyword>
<evidence type="ECO:0000259" key="7">
    <source>
        <dbReference type="Pfam" id="PF00808"/>
    </source>
</evidence>
<dbReference type="OrthoDB" id="1272441at2759"/>
<name>A0A183IMA5_9BILA</name>
<keyword evidence="4" id="KW-0804">Transcription</keyword>
<dbReference type="PANTHER" id="PTHR10252">
    <property type="entry name" value="HISTONE-LIKE TRANSCRIPTION FACTOR CCAAT-RELATED"/>
    <property type="match status" value="1"/>
</dbReference>
<dbReference type="FunFam" id="1.10.20.10:FF:000062">
    <property type="entry name" value="Nuclear transcription factor Y subunit C"/>
    <property type="match status" value="1"/>
</dbReference>
<dbReference type="WBParaSite" id="SBAD_0000494701-mRNA-1">
    <property type="protein sequence ID" value="SBAD_0000494701-mRNA-1"/>
    <property type="gene ID" value="SBAD_0000494701"/>
</dbReference>
<protein>
    <submittedName>
        <fullName evidence="10">CBFD_NFYB_HMF domain-containing protein</fullName>
    </submittedName>
</protein>
<dbReference type="Pfam" id="PF00808">
    <property type="entry name" value="CBFD_NFYB_HMF"/>
    <property type="match status" value="1"/>
</dbReference>
<dbReference type="GO" id="GO:0016602">
    <property type="term" value="C:CCAAT-binding factor complex"/>
    <property type="evidence" value="ECO:0007669"/>
    <property type="project" value="TreeGrafter"/>
</dbReference>
<dbReference type="InterPro" id="IPR009072">
    <property type="entry name" value="Histone-fold"/>
</dbReference>
<dbReference type="CDD" id="cd22908">
    <property type="entry name" value="HFD_NFYC-like"/>
    <property type="match status" value="1"/>
</dbReference>
<reference evidence="10" key="1">
    <citation type="submission" date="2016-06" db="UniProtKB">
        <authorList>
            <consortium name="WormBaseParasite"/>
        </authorList>
    </citation>
    <scope>IDENTIFICATION</scope>
</reference>
<dbReference type="AlphaFoldDB" id="A0A183IMA5"/>
<evidence type="ECO:0000313" key="9">
    <source>
        <dbReference type="Proteomes" id="UP000270296"/>
    </source>
</evidence>
<gene>
    <name evidence="8" type="ORF">SBAD_LOCUS4753</name>
</gene>
<reference evidence="8 9" key="2">
    <citation type="submission" date="2018-11" db="EMBL/GenBank/DDBJ databases">
        <authorList>
            <consortium name="Pathogen Informatics"/>
        </authorList>
    </citation>
    <scope>NUCLEOTIDE SEQUENCE [LARGE SCALE GENOMIC DNA]</scope>
</reference>
<organism evidence="10">
    <name type="scientific">Soboliphyme baturini</name>
    <dbReference type="NCBI Taxonomy" id="241478"/>
    <lineage>
        <taxon>Eukaryota</taxon>
        <taxon>Metazoa</taxon>
        <taxon>Ecdysozoa</taxon>
        <taxon>Nematoda</taxon>
        <taxon>Enoplea</taxon>
        <taxon>Dorylaimia</taxon>
        <taxon>Dioctophymatida</taxon>
        <taxon>Dioctophymatoidea</taxon>
        <taxon>Soboliphymatidae</taxon>
        <taxon>Soboliphyme</taxon>
    </lineage>
</organism>
<dbReference type="Gene3D" id="1.10.20.10">
    <property type="entry name" value="Histone, subunit A"/>
    <property type="match status" value="1"/>
</dbReference>
<evidence type="ECO:0000256" key="2">
    <source>
        <dbReference type="ARBA" id="ARBA00023015"/>
    </source>
</evidence>
<evidence type="ECO:0000256" key="1">
    <source>
        <dbReference type="ARBA" id="ARBA00004123"/>
    </source>
</evidence>
<evidence type="ECO:0000313" key="10">
    <source>
        <dbReference type="WBParaSite" id="SBAD_0000494701-mRNA-1"/>
    </source>
</evidence>
<proteinExistence type="inferred from homology"/>
<dbReference type="EMBL" id="UZAM01008527">
    <property type="protein sequence ID" value="VDP05325.1"/>
    <property type="molecule type" value="Genomic_DNA"/>
</dbReference>
<dbReference type="GO" id="GO:0046982">
    <property type="term" value="F:protein heterodimerization activity"/>
    <property type="evidence" value="ECO:0007669"/>
    <property type="project" value="InterPro"/>
</dbReference>
<accession>A0A183IMA5</accession>
<keyword evidence="9" id="KW-1185">Reference proteome</keyword>
<dbReference type="PANTHER" id="PTHR10252:SF8">
    <property type="entry name" value="NUCLEAR TRANSCRIPTION FACTOR Y SUBUNIT GAMMA"/>
    <property type="match status" value="1"/>
</dbReference>
<evidence type="ECO:0000256" key="5">
    <source>
        <dbReference type="ARBA" id="ARBA00023242"/>
    </source>
</evidence>
<feature type="domain" description="Transcription factor CBF/NF-Y/archaeal histone" evidence="7">
    <location>
        <begin position="1"/>
        <end position="56"/>
    </location>
</feature>
<sequence length="235" mass="25840">MKLDEEVKAQMISAEAPILLAKAAEMFIEELTLRAWVHTEDGKRKTLQKSDISKAVSKYDQFDFLIDIIPREEVKVGQVVTMFGINIPQMLFLFNFFFQMDATSTAAAATANTGVTMGPEQMQYFLQLGGLTTSVSTSSSNALSLTTAAAATQSTIPQTVQLQGGQLLHATQIGQPIQLITGAGDIQVIEFVRLKIYSTIFDGECTTMLFSSSSQPTARYSTLRFTYRRRSCSSC</sequence>
<comment type="subcellular location">
    <subcellularLocation>
        <location evidence="1">Nucleus</location>
    </subcellularLocation>
</comment>
<dbReference type="InterPro" id="IPR003958">
    <property type="entry name" value="CBFA_NFYB_domain"/>
</dbReference>
<evidence type="ECO:0000313" key="8">
    <source>
        <dbReference type="EMBL" id="VDP05325.1"/>
    </source>
</evidence>
<dbReference type="GO" id="GO:0000978">
    <property type="term" value="F:RNA polymerase II cis-regulatory region sequence-specific DNA binding"/>
    <property type="evidence" value="ECO:0007669"/>
    <property type="project" value="TreeGrafter"/>
</dbReference>
<evidence type="ECO:0000256" key="3">
    <source>
        <dbReference type="ARBA" id="ARBA00023125"/>
    </source>
</evidence>
<evidence type="ECO:0000256" key="4">
    <source>
        <dbReference type="ARBA" id="ARBA00023163"/>
    </source>
</evidence>
<keyword evidence="2" id="KW-0805">Transcription regulation</keyword>
<dbReference type="InterPro" id="IPR050568">
    <property type="entry name" value="Transcr_DNA_Rep_Reg"/>
</dbReference>
<keyword evidence="3" id="KW-0238">DNA-binding</keyword>
<dbReference type="GO" id="GO:0001228">
    <property type="term" value="F:DNA-binding transcription activator activity, RNA polymerase II-specific"/>
    <property type="evidence" value="ECO:0007669"/>
    <property type="project" value="TreeGrafter"/>
</dbReference>
<evidence type="ECO:0000256" key="6">
    <source>
        <dbReference type="ARBA" id="ARBA00038129"/>
    </source>
</evidence>